<proteinExistence type="predicted"/>
<sequence length="360" mass="38945">MFISALGSITGKHNRLGLPKVQSACVVVVDGLGSANLRYRAGHAPFLANQLNTDGSIMCGFPSTTVASLASFSTGVSAGEHGLVGYQIYDVKSKRNLNLLSGISGITEAMVLQPKTTVSELAAEAGVDCYFVGPPEYEGSGFTGATMRQTKYISARTIDDRVSAAKKLMAQKGKSLIYLYVPELDQRAHSFGSKSGQWVEKLEDLDLGIRQLVTNLPSQCGVLVTADHGVVDVARERHVYLDELELPGLASVGGDPRVLFLYFDQVVATSTLDKLRNYLGKRAIVADRNEIVAAGWYGKTTSDALERMPEIFLLAVGETALYHRHYAKPQSLNMVGQHGSISDDELFVPLLRLGGYKKNL</sequence>
<dbReference type="Pfam" id="PF01663">
    <property type="entry name" value="Phosphodiest"/>
    <property type="match status" value="1"/>
</dbReference>
<organism evidence="1 2">
    <name type="scientific">Rhodoluna lacicola</name>
    <dbReference type="NCBI Taxonomy" id="529884"/>
    <lineage>
        <taxon>Bacteria</taxon>
        <taxon>Bacillati</taxon>
        <taxon>Actinomycetota</taxon>
        <taxon>Actinomycetes</taxon>
        <taxon>Micrococcales</taxon>
        <taxon>Microbacteriaceae</taxon>
        <taxon>Luna cluster</taxon>
        <taxon>Luna-1 subcluster</taxon>
        <taxon>Rhodoluna</taxon>
    </lineage>
</organism>
<dbReference type="OrthoDB" id="9779267at2"/>
<dbReference type="EMBL" id="CP007490">
    <property type="protein sequence ID" value="AIC47494.1"/>
    <property type="molecule type" value="Genomic_DNA"/>
</dbReference>
<accession>A0A060JMM8</accession>
<dbReference type="HOGENOM" id="CLU_039939_0_0_11"/>
<dbReference type="InterPro" id="IPR017850">
    <property type="entry name" value="Alkaline_phosphatase_core_sf"/>
</dbReference>
<protein>
    <recommendedName>
        <fullName evidence="3">AP superfamily protein</fullName>
    </recommendedName>
</protein>
<dbReference type="RefSeq" id="WP_051636245.1">
    <property type="nucleotide sequence ID" value="NZ_CP007490.1"/>
</dbReference>
<dbReference type="PANTHER" id="PTHR10151">
    <property type="entry name" value="ECTONUCLEOTIDE PYROPHOSPHATASE/PHOSPHODIESTERASE"/>
    <property type="match status" value="1"/>
</dbReference>
<dbReference type="eggNOG" id="COG1524">
    <property type="taxonomic scope" value="Bacteria"/>
</dbReference>
<name>A0A060JMM8_9MICO</name>
<dbReference type="STRING" id="529884.Rhola_00006870"/>
<dbReference type="KEGG" id="rla:Rhola_00006870"/>
<reference evidence="1 2" key="1">
    <citation type="journal article" date="2014" name="Int. J. Syst. Evol. Microbiol.">
        <title>Rhodoluna lacicola gen. nov., sp. nov., a planktonic freshwater bacterium with stream-lined genome.</title>
        <authorList>
            <person name="Hahn M."/>
            <person name="Schmidt J."/>
            <person name="Taipale S.J."/>
            <person name="Doolittle W.F."/>
            <person name="Koll U."/>
        </authorList>
    </citation>
    <scope>NUCLEOTIDE SEQUENCE [LARGE SCALE GENOMIC DNA]</scope>
    <source>
        <strain evidence="1 2">MWH-Ta8</strain>
    </source>
</reference>
<evidence type="ECO:0008006" key="3">
    <source>
        <dbReference type="Google" id="ProtNLM"/>
    </source>
</evidence>
<dbReference type="GO" id="GO:0016787">
    <property type="term" value="F:hydrolase activity"/>
    <property type="evidence" value="ECO:0007669"/>
    <property type="project" value="UniProtKB-ARBA"/>
</dbReference>
<dbReference type="AlphaFoldDB" id="A0A060JMM8"/>
<evidence type="ECO:0000313" key="1">
    <source>
        <dbReference type="EMBL" id="AIC47494.1"/>
    </source>
</evidence>
<dbReference type="InterPro" id="IPR002591">
    <property type="entry name" value="Phosphodiest/P_Trfase"/>
</dbReference>
<gene>
    <name evidence="1" type="ORF">Rhola_00006870</name>
</gene>
<dbReference type="SUPFAM" id="SSF53649">
    <property type="entry name" value="Alkaline phosphatase-like"/>
    <property type="match status" value="1"/>
</dbReference>
<dbReference type="Proteomes" id="UP000067708">
    <property type="component" value="Chromosome"/>
</dbReference>
<keyword evidence="2" id="KW-1185">Reference proteome</keyword>
<dbReference type="PANTHER" id="PTHR10151:SF120">
    <property type="entry name" value="BIS(5'-ADENOSYL)-TRIPHOSPHATASE"/>
    <property type="match status" value="1"/>
</dbReference>
<dbReference type="Gene3D" id="3.40.720.10">
    <property type="entry name" value="Alkaline Phosphatase, subunit A"/>
    <property type="match status" value="1"/>
</dbReference>
<evidence type="ECO:0000313" key="2">
    <source>
        <dbReference type="Proteomes" id="UP000067708"/>
    </source>
</evidence>